<keyword evidence="4" id="KW-1185">Reference proteome</keyword>
<gene>
    <name evidence="3" type="primary">dctP</name>
    <name evidence="3" type="ORF">H0185_21970</name>
</gene>
<dbReference type="PANTHER" id="PTHR33376:SF15">
    <property type="entry name" value="BLL6794 PROTEIN"/>
    <property type="match status" value="1"/>
</dbReference>
<dbReference type="Gene3D" id="3.40.190.170">
    <property type="entry name" value="Bacterial extracellular solute-binding protein, family 7"/>
    <property type="match status" value="1"/>
</dbReference>
<dbReference type="InterPro" id="IPR038404">
    <property type="entry name" value="TRAP_DctP_sf"/>
</dbReference>
<dbReference type="RefSeq" id="WP_221875654.1">
    <property type="nucleotide sequence ID" value="NZ_JACWFH010000036.1"/>
</dbReference>
<organism evidence="3 4">
    <name type="scientific">Mesobacillus maritimus</name>
    <dbReference type="NCBI Taxonomy" id="1643336"/>
    <lineage>
        <taxon>Bacteria</taxon>
        <taxon>Bacillati</taxon>
        <taxon>Bacillota</taxon>
        <taxon>Bacilli</taxon>
        <taxon>Bacillales</taxon>
        <taxon>Bacillaceae</taxon>
        <taxon>Mesobacillus</taxon>
    </lineage>
</organism>
<keyword evidence="1 2" id="KW-0732">Signal</keyword>
<accession>A0ABS7KAZ0</accession>
<dbReference type="PROSITE" id="PS51257">
    <property type="entry name" value="PROKAR_LIPOPROTEIN"/>
    <property type="match status" value="1"/>
</dbReference>
<dbReference type="EMBL" id="JACWFH010000036">
    <property type="protein sequence ID" value="MBY0099439.1"/>
    <property type="molecule type" value="Genomic_DNA"/>
</dbReference>
<feature type="signal peptide" evidence="2">
    <location>
        <begin position="1"/>
        <end position="25"/>
    </location>
</feature>
<feature type="chain" id="PRO_5047134148" evidence="2">
    <location>
        <begin position="26"/>
        <end position="379"/>
    </location>
</feature>
<name>A0ABS7KAZ0_9BACI</name>
<proteinExistence type="predicted"/>
<comment type="caution">
    <text evidence="3">The sequence shown here is derived from an EMBL/GenBank/DDBJ whole genome shotgun (WGS) entry which is preliminary data.</text>
</comment>
<evidence type="ECO:0000313" key="4">
    <source>
        <dbReference type="Proteomes" id="UP000769780"/>
    </source>
</evidence>
<dbReference type="InterPro" id="IPR018389">
    <property type="entry name" value="DctP_fam"/>
</dbReference>
<dbReference type="PANTHER" id="PTHR33376">
    <property type="match status" value="1"/>
</dbReference>
<dbReference type="Pfam" id="PF03480">
    <property type="entry name" value="DctP"/>
    <property type="match status" value="1"/>
</dbReference>
<evidence type="ECO:0000256" key="2">
    <source>
        <dbReference type="SAM" id="SignalP"/>
    </source>
</evidence>
<dbReference type="Proteomes" id="UP000769780">
    <property type="component" value="Unassembled WGS sequence"/>
</dbReference>
<evidence type="ECO:0000256" key="1">
    <source>
        <dbReference type="ARBA" id="ARBA00022729"/>
    </source>
</evidence>
<reference evidence="3 4" key="1">
    <citation type="submission" date="2020-07" db="EMBL/GenBank/DDBJ databases">
        <title>Fungal Genomes of the International Space Station.</title>
        <authorList>
            <person name="Seuylemezian A."/>
            <person name="Singh N.K."/>
            <person name="Wood J."/>
            <person name="Venkateswaran K."/>
        </authorList>
    </citation>
    <scope>NUCLEOTIDE SEQUENCE [LARGE SCALE GENOMIC DNA]</scope>
    <source>
        <strain evidence="3 4">PL-B2</strain>
    </source>
</reference>
<dbReference type="NCBIfam" id="NF037995">
    <property type="entry name" value="TRAP_S1"/>
    <property type="match status" value="1"/>
</dbReference>
<evidence type="ECO:0000313" key="3">
    <source>
        <dbReference type="EMBL" id="MBY0099439.1"/>
    </source>
</evidence>
<sequence length="379" mass="41847">MMKRKLKSALILLILGTLVTLTACGGTDSGGESGQNEEKITLRVATGLSVQHGWWEGFLVPWMDRVEELTEGKVEFEDFAGGELVKAGQEPDALKNGTADIAVLIPFYSESIFPASSITFLPVEYTDANIAANALRSLMESDVALGDSGKSYYQSHYEDNGFKAFTINAGGVYSISTTGHEFNSVKDIEGISMRTPNLLFELMAKNMGVNSVSMTIVEAFDALSRGAFEGIYHTVADWTGAGFQDLLKYTIDDLYLGASNGVFAMNQETWDNLPKDVQEAMTQAHDELFEDGVKAWTSKAEEARTFNTEEAGGKFVSFNDLPTDVQNHLTKANVQTWYDYIDYLEKNGYPGKDIAILWRDIILEEGGKLPEELMDLENY</sequence>
<protein>
    <submittedName>
        <fullName evidence="3">TRAP transporter substrate-binding protein DctP</fullName>
    </submittedName>
</protein>